<reference evidence="2 3" key="1">
    <citation type="submission" date="2019-09" db="EMBL/GenBank/DDBJ databases">
        <title>A chromosome-level genome assembly of the Chinese tupelo Nyssa sinensis.</title>
        <authorList>
            <person name="Yang X."/>
            <person name="Kang M."/>
            <person name="Yang Y."/>
            <person name="Xiong H."/>
            <person name="Wang M."/>
            <person name="Zhang Z."/>
            <person name="Wang Z."/>
            <person name="Wu H."/>
            <person name="Ma T."/>
            <person name="Liu J."/>
            <person name="Xi Z."/>
        </authorList>
    </citation>
    <scope>NUCLEOTIDE SEQUENCE [LARGE SCALE GENOMIC DNA]</scope>
    <source>
        <strain evidence="2">J267</strain>
        <tissue evidence="2">Leaf</tissue>
    </source>
</reference>
<evidence type="ECO:0000313" key="3">
    <source>
        <dbReference type="Proteomes" id="UP000325577"/>
    </source>
</evidence>
<sequence length="179" mass="19610">MVRAPIRASALGSQGSDIPIGDGMGEQEQGVNPDEMMNGWGNNNTQREEKEPSEDFLNDEETENGDTGMQNEWREVDKEPEKPEKGFGSTSSRGDGLSCIGALDGNLTLHISPMKLDGNSYFSWSRACLLSIDAANLYDYVTGTFKEPGSIDPTLKQWCSGNSLVMSWLLNSMQAHINL</sequence>
<evidence type="ECO:0000313" key="2">
    <source>
        <dbReference type="EMBL" id="KAA8534704.1"/>
    </source>
</evidence>
<feature type="compositionally biased region" description="Basic and acidic residues" evidence="1">
    <location>
        <begin position="72"/>
        <end position="85"/>
    </location>
</feature>
<organism evidence="2 3">
    <name type="scientific">Nyssa sinensis</name>
    <dbReference type="NCBI Taxonomy" id="561372"/>
    <lineage>
        <taxon>Eukaryota</taxon>
        <taxon>Viridiplantae</taxon>
        <taxon>Streptophyta</taxon>
        <taxon>Embryophyta</taxon>
        <taxon>Tracheophyta</taxon>
        <taxon>Spermatophyta</taxon>
        <taxon>Magnoliopsida</taxon>
        <taxon>eudicotyledons</taxon>
        <taxon>Gunneridae</taxon>
        <taxon>Pentapetalae</taxon>
        <taxon>asterids</taxon>
        <taxon>Cornales</taxon>
        <taxon>Nyssaceae</taxon>
        <taxon>Nyssa</taxon>
    </lineage>
</organism>
<name>A0A5J5AWH0_9ASTE</name>
<feature type="compositionally biased region" description="Acidic residues" evidence="1">
    <location>
        <begin position="51"/>
        <end position="64"/>
    </location>
</feature>
<protein>
    <submittedName>
        <fullName evidence="2">Uncharacterized protein</fullName>
    </submittedName>
</protein>
<proteinExistence type="predicted"/>
<keyword evidence="3" id="KW-1185">Reference proteome</keyword>
<accession>A0A5J5AWH0</accession>
<dbReference type="AlphaFoldDB" id="A0A5J5AWH0"/>
<evidence type="ECO:0000256" key="1">
    <source>
        <dbReference type="SAM" id="MobiDB-lite"/>
    </source>
</evidence>
<dbReference type="EMBL" id="CM018041">
    <property type="protein sequence ID" value="KAA8534704.1"/>
    <property type="molecule type" value="Genomic_DNA"/>
</dbReference>
<dbReference type="PANTHER" id="PTHR37610:SF40">
    <property type="entry name" value="OS01G0909600 PROTEIN"/>
    <property type="match status" value="1"/>
</dbReference>
<dbReference type="OrthoDB" id="1745622at2759"/>
<dbReference type="Proteomes" id="UP000325577">
    <property type="component" value="Linkage Group LG18"/>
</dbReference>
<gene>
    <name evidence="2" type="ORF">F0562_032221</name>
</gene>
<dbReference type="PANTHER" id="PTHR37610">
    <property type="entry name" value="CCHC-TYPE DOMAIN-CONTAINING PROTEIN"/>
    <property type="match status" value="1"/>
</dbReference>
<feature type="region of interest" description="Disordered" evidence="1">
    <location>
        <begin position="1"/>
        <end position="94"/>
    </location>
</feature>